<evidence type="ECO:0000313" key="1">
    <source>
        <dbReference type="EMBL" id="KAL2789363.1"/>
    </source>
</evidence>
<protein>
    <submittedName>
        <fullName evidence="1">Uncharacterized protein</fullName>
    </submittedName>
</protein>
<comment type="caution">
    <text evidence="1">The sequence shown here is derived from an EMBL/GenBank/DDBJ whole genome shotgun (WGS) entry which is preliminary data.</text>
</comment>
<name>A0ABR4G1G6_9EURO</name>
<gene>
    <name evidence="1" type="ORF">BJX66DRAFT_307012</name>
</gene>
<organism evidence="1 2">
    <name type="scientific">Aspergillus keveii</name>
    <dbReference type="NCBI Taxonomy" id="714993"/>
    <lineage>
        <taxon>Eukaryota</taxon>
        <taxon>Fungi</taxon>
        <taxon>Dikarya</taxon>
        <taxon>Ascomycota</taxon>
        <taxon>Pezizomycotina</taxon>
        <taxon>Eurotiomycetes</taxon>
        <taxon>Eurotiomycetidae</taxon>
        <taxon>Eurotiales</taxon>
        <taxon>Aspergillaceae</taxon>
        <taxon>Aspergillus</taxon>
        <taxon>Aspergillus subgen. Nidulantes</taxon>
    </lineage>
</organism>
<accession>A0ABR4G1G6</accession>
<keyword evidence="2" id="KW-1185">Reference proteome</keyword>
<reference evidence="1 2" key="1">
    <citation type="submission" date="2024-07" db="EMBL/GenBank/DDBJ databases">
        <title>Section-level genome sequencing and comparative genomics of Aspergillus sections Usti and Cavernicolus.</title>
        <authorList>
            <consortium name="Lawrence Berkeley National Laboratory"/>
            <person name="Nybo J.L."/>
            <person name="Vesth T.C."/>
            <person name="Theobald S."/>
            <person name="Frisvad J.C."/>
            <person name="Larsen T.O."/>
            <person name="Kjaerboelling I."/>
            <person name="Rothschild-Mancinelli K."/>
            <person name="Lyhne E.K."/>
            <person name="Kogle M.E."/>
            <person name="Barry K."/>
            <person name="Clum A."/>
            <person name="Na H."/>
            <person name="Ledsgaard L."/>
            <person name="Lin J."/>
            <person name="Lipzen A."/>
            <person name="Kuo A."/>
            <person name="Riley R."/>
            <person name="Mondo S."/>
            <person name="Labutti K."/>
            <person name="Haridas S."/>
            <person name="Pangalinan J."/>
            <person name="Salamov A.A."/>
            <person name="Simmons B.A."/>
            <person name="Magnuson J.K."/>
            <person name="Chen J."/>
            <person name="Drula E."/>
            <person name="Henrissat B."/>
            <person name="Wiebenga A."/>
            <person name="Lubbers R.J."/>
            <person name="Gomes A.C."/>
            <person name="Makela M.R."/>
            <person name="Stajich J."/>
            <person name="Grigoriev I.V."/>
            <person name="Mortensen U.H."/>
            <person name="De Vries R.P."/>
            <person name="Baker S.E."/>
            <person name="Andersen M.R."/>
        </authorList>
    </citation>
    <scope>NUCLEOTIDE SEQUENCE [LARGE SCALE GENOMIC DNA]</scope>
    <source>
        <strain evidence="1 2">CBS 209.92</strain>
    </source>
</reference>
<dbReference type="Proteomes" id="UP001610563">
    <property type="component" value="Unassembled WGS sequence"/>
</dbReference>
<sequence length="234" mass="26678">MILTFFFHSPNPTTTMNMMIPTPTWRLYSSLKKRPSATWGFAIYRTACSPHSHLQFPQVMELINSSIKKSAVEESLGCESVVYKTILSRYRPVIMDDPSEFAGLSLADVRSHFETYTEDRKARGEWDGISRCACVVVDDEVLRVVTDAVAKARTTRVKAEEAGEVVDEPRTRYLNGKAWWVKTVEAWPDLDETHDDYDGSMNCSVFALWRLWQWASDPHPLASLMRDENGAYIG</sequence>
<dbReference type="EMBL" id="JBFTWV010000065">
    <property type="protein sequence ID" value="KAL2789363.1"/>
    <property type="molecule type" value="Genomic_DNA"/>
</dbReference>
<proteinExistence type="predicted"/>
<evidence type="ECO:0000313" key="2">
    <source>
        <dbReference type="Proteomes" id="UP001610563"/>
    </source>
</evidence>